<evidence type="ECO:0000313" key="2">
    <source>
        <dbReference type="EMBL" id="MFC4629122.1"/>
    </source>
</evidence>
<accession>A0ABV9HG63</accession>
<proteinExistence type="predicted"/>
<dbReference type="PANTHER" id="PTHR43649:SF11">
    <property type="entry name" value="ABC TRANSPORTER SUBSTRATE-BINDING PROTEIN YESO-RELATED"/>
    <property type="match status" value="1"/>
</dbReference>
<evidence type="ECO:0000313" key="3">
    <source>
        <dbReference type="Proteomes" id="UP001596011"/>
    </source>
</evidence>
<reference evidence="3" key="1">
    <citation type="journal article" date="2019" name="Int. J. Syst. Evol. Microbiol.">
        <title>The Global Catalogue of Microorganisms (GCM) 10K type strain sequencing project: providing services to taxonomists for standard genome sequencing and annotation.</title>
        <authorList>
            <consortium name="The Broad Institute Genomics Platform"/>
            <consortium name="The Broad Institute Genome Sequencing Center for Infectious Disease"/>
            <person name="Wu L."/>
            <person name="Ma J."/>
        </authorList>
    </citation>
    <scope>NUCLEOTIDE SEQUENCE [LARGE SCALE GENOMIC DNA]</scope>
    <source>
        <strain evidence="3">CCUG 42722</strain>
    </source>
</reference>
<dbReference type="Pfam" id="PF13416">
    <property type="entry name" value="SBP_bac_8"/>
    <property type="match status" value="1"/>
</dbReference>
<keyword evidence="3" id="KW-1185">Reference proteome</keyword>
<dbReference type="InterPro" id="IPR006059">
    <property type="entry name" value="SBP"/>
</dbReference>
<evidence type="ECO:0000256" key="1">
    <source>
        <dbReference type="SAM" id="SignalP"/>
    </source>
</evidence>
<organism evidence="2 3">
    <name type="scientific">Promicromonospora alba</name>
    <dbReference type="NCBI Taxonomy" id="1616110"/>
    <lineage>
        <taxon>Bacteria</taxon>
        <taxon>Bacillati</taxon>
        <taxon>Actinomycetota</taxon>
        <taxon>Actinomycetes</taxon>
        <taxon>Micrococcales</taxon>
        <taxon>Promicromonosporaceae</taxon>
        <taxon>Promicromonospora</taxon>
    </lineage>
</organism>
<dbReference type="Proteomes" id="UP001596011">
    <property type="component" value="Unassembled WGS sequence"/>
</dbReference>
<dbReference type="EMBL" id="JBHSFI010000004">
    <property type="protein sequence ID" value="MFC4629122.1"/>
    <property type="molecule type" value="Genomic_DNA"/>
</dbReference>
<protein>
    <submittedName>
        <fullName evidence="2">ABC transporter substrate-binding protein</fullName>
    </submittedName>
</protein>
<sequence>MSTTGNGLRTRRGKRLAGSVAGIAAVALTLAACGGGDSGIGGGGNDDPPAAAEECPCEIRFSWWGSDTRHESTQQIIDAFEAENPDITVVPDFTDWDGYWDKLATSVAAGDTPDVITQEERYISDYSTKNVLADLGTLEIDTSKVDDGVLAGGQIEGTQYGIPTGINAYALVADPEIFADAGVELPDDTAWTWEDYVTTANAISEGAGDGVWGTQDYGFNEAGLNVMARQRGETLFTPEGELGVSEQTIADFFQVSLDLMKGGGQPDAARTVEYQAAGPEGGLLGTNQGAMGVWWTNQLGALSDSSGHELELLRLPGESEGERTGMYYKPAMFYSISADTEYPESSAKFVDFLLNSEEAAKIMLTDRGLPANTDVREAILGDLSPTDQKMADFMADIEDEIVDTPPVPPHGSADLADIMERVNTEVLFERITPDEAATQFIEEVNAAIAD</sequence>
<keyword evidence="1" id="KW-0732">Signal</keyword>
<feature type="chain" id="PRO_5045337936" evidence="1">
    <location>
        <begin position="32"/>
        <end position="450"/>
    </location>
</feature>
<gene>
    <name evidence="2" type="ORF">ACFO6V_12820</name>
</gene>
<dbReference type="RefSeq" id="WP_377135903.1">
    <property type="nucleotide sequence ID" value="NZ_JBHSFI010000004.1"/>
</dbReference>
<dbReference type="PANTHER" id="PTHR43649">
    <property type="entry name" value="ARABINOSE-BINDING PROTEIN-RELATED"/>
    <property type="match status" value="1"/>
</dbReference>
<dbReference type="Gene3D" id="3.40.190.10">
    <property type="entry name" value="Periplasmic binding protein-like II"/>
    <property type="match status" value="2"/>
</dbReference>
<comment type="caution">
    <text evidence="2">The sequence shown here is derived from an EMBL/GenBank/DDBJ whole genome shotgun (WGS) entry which is preliminary data.</text>
</comment>
<feature type="signal peptide" evidence="1">
    <location>
        <begin position="1"/>
        <end position="31"/>
    </location>
</feature>
<name>A0ABV9HG63_9MICO</name>
<dbReference type="InterPro" id="IPR050490">
    <property type="entry name" value="Bact_solute-bd_prot1"/>
</dbReference>
<dbReference type="SUPFAM" id="SSF53850">
    <property type="entry name" value="Periplasmic binding protein-like II"/>
    <property type="match status" value="1"/>
</dbReference>